<evidence type="ECO:0000256" key="2">
    <source>
        <dbReference type="ARBA" id="ARBA00006602"/>
    </source>
</evidence>
<evidence type="ECO:0000256" key="3">
    <source>
        <dbReference type="ARBA" id="ARBA00016507"/>
    </source>
</evidence>
<evidence type="ECO:0000256" key="7">
    <source>
        <dbReference type="ARBA" id="ARBA00023225"/>
    </source>
</evidence>
<sequence length="212" mass="23829">MLIKVQKVQENTLCIDPSCKVIKADEYLKLMSVQEIEKELLEERHQQQTQAASLKLKSIETGLNQGAEEAKIRLAEQLLSSAATMTNQLKDIEMNITDVVISAVRKIIDDYDDKDLVSAIVKQGLKPIYKGQKVSVRVHPEMMPRLIEELGLGDVHDESHFIDLIPEDQLAKTDCIIESDLGIVNASVDNQLEILTRVLEKKFKNSMSSQST</sequence>
<keyword evidence="5" id="KW-1005">Bacterial flagellum biogenesis</keyword>
<keyword evidence="4" id="KW-0813">Transport</keyword>
<name>A0A6S6TGP0_9GAMM</name>
<evidence type="ECO:0000313" key="10">
    <source>
        <dbReference type="EMBL" id="CAA6815627.1"/>
    </source>
</evidence>
<comment type="similarity">
    <text evidence="2">Belongs to the FliH family.</text>
</comment>
<keyword evidence="8" id="KW-0175">Coiled coil</keyword>
<dbReference type="PANTHER" id="PTHR34982">
    <property type="entry name" value="YOP PROTEINS TRANSLOCATION PROTEIN L"/>
    <property type="match status" value="1"/>
</dbReference>
<proteinExistence type="inferred from homology"/>
<dbReference type="Pfam" id="PF02108">
    <property type="entry name" value="FliH"/>
    <property type="match status" value="1"/>
</dbReference>
<feature type="coiled-coil region" evidence="8">
    <location>
        <begin position="24"/>
        <end position="95"/>
    </location>
</feature>
<dbReference type="GO" id="GO:0044781">
    <property type="term" value="P:bacterial-type flagellum organization"/>
    <property type="evidence" value="ECO:0007669"/>
    <property type="project" value="UniProtKB-KW"/>
</dbReference>
<dbReference type="AlphaFoldDB" id="A0A6S6TGP0"/>
<evidence type="ECO:0000259" key="9">
    <source>
        <dbReference type="Pfam" id="PF02108"/>
    </source>
</evidence>
<organism evidence="10">
    <name type="scientific">uncultured Thiotrichaceae bacterium</name>
    <dbReference type="NCBI Taxonomy" id="298394"/>
    <lineage>
        <taxon>Bacteria</taxon>
        <taxon>Pseudomonadati</taxon>
        <taxon>Pseudomonadota</taxon>
        <taxon>Gammaproteobacteria</taxon>
        <taxon>Thiotrichales</taxon>
        <taxon>Thiotrichaceae</taxon>
        <taxon>environmental samples</taxon>
    </lineage>
</organism>
<dbReference type="InterPro" id="IPR051472">
    <property type="entry name" value="T3SS_Stator/FliH"/>
</dbReference>
<keyword evidence="6" id="KW-0653">Protein transport</keyword>
<reference evidence="10" key="1">
    <citation type="submission" date="2020-01" db="EMBL/GenBank/DDBJ databases">
        <authorList>
            <person name="Meier V. D."/>
            <person name="Meier V D."/>
        </authorList>
    </citation>
    <scope>NUCLEOTIDE SEQUENCE</scope>
    <source>
        <strain evidence="10">HLG_WM_MAG_07</strain>
    </source>
</reference>
<dbReference type="PANTHER" id="PTHR34982:SF1">
    <property type="entry name" value="FLAGELLAR ASSEMBLY PROTEIN FLIH"/>
    <property type="match status" value="1"/>
</dbReference>
<gene>
    <name evidence="10" type="ORF">HELGO_WM16434</name>
</gene>
<dbReference type="InterPro" id="IPR018035">
    <property type="entry name" value="Flagellar_FliH/T3SS_HrpE"/>
</dbReference>
<dbReference type="EMBL" id="CACVAY010000072">
    <property type="protein sequence ID" value="CAA6815627.1"/>
    <property type="molecule type" value="Genomic_DNA"/>
</dbReference>
<evidence type="ECO:0000256" key="8">
    <source>
        <dbReference type="SAM" id="Coils"/>
    </source>
</evidence>
<accession>A0A6S6TGP0</accession>
<evidence type="ECO:0000256" key="4">
    <source>
        <dbReference type="ARBA" id="ARBA00022448"/>
    </source>
</evidence>
<protein>
    <recommendedName>
        <fullName evidence="3">Flagellar assembly protein FliH</fullName>
    </recommendedName>
</protein>
<dbReference type="GO" id="GO:0005829">
    <property type="term" value="C:cytosol"/>
    <property type="evidence" value="ECO:0007669"/>
    <property type="project" value="TreeGrafter"/>
</dbReference>
<feature type="domain" description="Flagellar assembly protein FliH/Type III secretion system HrpE" evidence="9">
    <location>
        <begin position="73"/>
        <end position="193"/>
    </location>
</feature>
<evidence type="ECO:0000256" key="1">
    <source>
        <dbReference type="ARBA" id="ARBA00003041"/>
    </source>
</evidence>
<dbReference type="GO" id="GO:0015031">
    <property type="term" value="P:protein transport"/>
    <property type="evidence" value="ECO:0007669"/>
    <property type="project" value="UniProtKB-KW"/>
</dbReference>
<evidence type="ECO:0000256" key="5">
    <source>
        <dbReference type="ARBA" id="ARBA00022795"/>
    </source>
</evidence>
<keyword evidence="7" id="KW-1006">Bacterial flagellum protein export</keyword>
<evidence type="ECO:0000256" key="6">
    <source>
        <dbReference type="ARBA" id="ARBA00022927"/>
    </source>
</evidence>
<comment type="function">
    <text evidence="1">Needed for flagellar regrowth and assembly.</text>
</comment>